<name>A0AAX3JBX3_9GAMM</name>
<gene>
    <name evidence="1" type="ORF">PANT111_560057</name>
</gene>
<comment type="caution">
    <text evidence="1">The sequence shown here is derived from an EMBL/GenBank/DDBJ whole genome shotgun (WGS) entry which is preliminary data.</text>
</comment>
<dbReference type="EMBL" id="CABWMH010000052">
    <property type="protein sequence ID" value="VXC59735.1"/>
    <property type="molecule type" value="Genomic_DNA"/>
</dbReference>
<evidence type="ECO:0000313" key="2">
    <source>
        <dbReference type="Proteomes" id="UP000433737"/>
    </source>
</evidence>
<sequence>MADPFFENEASKIPLTEIPERLETLYEAGSMSEIERGIYRQIKERGLSSLSTNQRWHFDNGMIPQCVQRCSFPGCSRPCYPEQEYCDMHEIEYGR</sequence>
<protein>
    <submittedName>
        <fullName evidence="1">Uncharacterized protein</fullName>
    </submittedName>
</protein>
<dbReference type="AlphaFoldDB" id="A0AAX3JBX3"/>
<dbReference type="Proteomes" id="UP000433737">
    <property type="component" value="Unassembled WGS sequence"/>
</dbReference>
<proteinExistence type="predicted"/>
<reference evidence="1 2" key="1">
    <citation type="submission" date="2019-10" db="EMBL/GenBank/DDBJ databases">
        <authorList>
            <person name="Karimi E."/>
        </authorList>
    </citation>
    <scope>NUCLEOTIDE SEQUENCE [LARGE SCALE GENOMIC DNA]</scope>
    <source>
        <strain evidence="1">Pantoea sp. 111</strain>
    </source>
</reference>
<evidence type="ECO:0000313" key="1">
    <source>
        <dbReference type="EMBL" id="VXC59735.1"/>
    </source>
</evidence>
<accession>A0AAX3JBX3</accession>
<dbReference type="RefSeq" id="WP_159224235.1">
    <property type="nucleotide sequence ID" value="NZ_LR733503.1"/>
</dbReference>
<organism evidence="1 2">
    <name type="scientific">Pantoea brenneri</name>
    <dbReference type="NCBI Taxonomy" id="472694"/>
    <lineage>
        <taxon>Bacteria</taxon>
        <taxon>Pseudomonadati</taxon>
        <taxon>Pseudomonadota</taxon>
        <taxon>Gammaproteobacteria</taxon>
        <taxon>Enterobacterales</taxon>
        <taxon>Erwiniaceae</taxon>
        <taxon>Pantoea</taxon>
    </lineage>
</organism>